<reference evidence="2" key="1">
    <citation type="submission" date="2019-08" db="EMBL/GenBank/DDBJ databases">
        <authorList>
            <person name="Kucharzyk K."/>
            <person name="Murdoch R.W."/>
            <person name="Higgins S."/>
            <person name="Loffler F."/>
        </authorList>
    </citation>
    <scope>NUCLEOTIDE SEQUENCE</scope>
</reference>
<keyword evidence="1" id="KW-0812">Transmembrane</keyword>
<evidence type="ECO:0000256" key="1">
    <source>
        <dbReference type="SAM" id="Phobius"/>
    </source>
</evidence>
<organism evidence="2">
    <name type="scientific">bioreactor metagenome</name>
    <dbReference type="NCBI Taxonomy" id="1076179"/>
    <lineage>
        <taxon>unclassified sequences</taxon>
        <taxon>metagenomes</taxon>
        <taxon>ecological metagenomes</taxon>
    </lineage>
</organism>
<gene>
    <name evidence="2" type="ORF">SDC9_182249</name>
</gene>
<keyword evidence="1" id="KW-0472">Membrane</keyword>
<comment type="caution">
    <text evidence="2">The sequence shown here is derived from an EMBL/GenBank/DDBJ whole genome shotgun (WGS) entry which is preliminary data.</text>
</comment>
<protein>
    <recommendedName>
        <fullName evidence="3">Transmembrane protein</fullName>
    </recommendedName>
</protein>
<sequence length="104" mass="12028">MTTEVLFNMNLWHLDVIILNLLNFSANNLKDLILITGPKTGRRKIILLITVMSIFVFMVSTVRKKSMNGQLRIWTPAIKHGKSVLIIFQYTTPVRIVQTMMLIR</sequence>
<name>A0A645H6Y5_9ZZZZ</name>
<proteinExistence type="predicted"/>
<feature type="transmembrane region" description="Helical" evidence="1">
    <location>
        <begin position="45"/>
        <end position="63"/>
    </location>
</feature>
<keyword evidence="1" id="KW-1133">Transmembrane helix</keyword>
<evidence type="ECO:0000313" key="2">
    <source>
        <dbReference type="EMBL" id="MPN34755.1"/>
    </source>
</evidence>
<evidence type="ECO:0008006" key="3">
    <source>
        <dbReference type="Google" id="ProtNLM"/>
    </source>
</evidence>
<accession>A0A645H6Y5</accession>
<dbReference type="AlphaFoldDB" id="A0A645H6Y5"/>
<dbReference type="EMBL" id="VSSQ01087949">
    <property type="protein sequence ID" value="MPN34755.1"/>
    <property type="molecule type" value="Genomic_DNA"/>
</dbReference>